<evidence type="ECO:0000259" key="5">
    <source>
        <dbReference type="PROSITE" id="PS50871"/>
    </source>
</evidence>
<dbReference type="PANTHER" id="PTHR22923:SF116">
    <property type="entry name" value="C1Q DOMAIN-CONTAINING PROTEIN"/>
    <property type="match status" value="1"/>
</dbReference>
<proteinExistence type="predicted"/>
<evidence type="ECO:0000256" key="4">
    <source>
        <dbReference type="SAM" id="SignalP"/>
    </source>
</evidence>
<accession>A0A8B8BAX2</accession>
<keyword evidence="3 4" id="KW-0732">Signal</keyword>
<dbReference type="SUPFAM" id="SSF49842">
    <property type="entry name" value="TNF-like"/>
    <property type="match status" value="1"/>
</dbReference>
<evidence type="ECO:0000313" key="6">
    <source>
        <dbReference type="Proteomes" id="UP000694844"/>
    </source>
</evidence>
<dbReference type="OrthoDB" id="6154955at2759"/>
<dbReference type="InterPro" id="IPR050822">
    <property type="entry name" value="Cerebellin_Synaptic_Org"/>
</dbReference>
<dbReference type="InterPro" id="IPR001073">
    <property type="entry name" value="C1q_dom"/>
</dbReference>
<keyword evidence="2" id="KW-0964">Secreted</keyword>
<dbReference type="RefSeq" id="XP_022300323.1">
    <property type="nucleotide sequence ID" value="XM_022444615.1"/>
</dbReference>
<dbReference type="GeneID" id="111108623"/>
<gene>
    <name evidence="7" type="primary">LOC111108623</name>
</gene>
<dbReference type="GO" id="GO:0005576">
    <property type="term" value="C:extracellular region"/>
    <property type="evidence" value="ECO:0007669"/>
    <property type="project" value="UniProtKB-SubCell"/>
</dbReference>
<dbReference type="AlphaFoldDB" id="A0A8B8BAX2"/>
<dbReference type="InterPro" id="IPR008983">
    <property type="entry name" value="Tumour_necrosis_fac-like_dom"/>
</dbReference>
<dbReference type="Proteomes" id="UP000694844">
    <property type="component" value="Chromosome 8"/>
</dbReference>
<protein>
    <submittedName>
        <fullName evidence="7">Collagen alpha-2(VIII) chain-like</fullName>
    </submittedName>
</protein>
<evidence type="ECO:0000313" key="7">
    <source>
        <dbReference type="RefSeq" id="XP_022300323.1"/>
    </source>
</evidence>
<dbReference type="PANTHER" id="PTHR22923">
    <property type="entry name" value="CEREBELLIN-RELATED"/>
    <property type="match status" value="1"/>
</dbReference>
<comment type="subcellular location">
    <subcellularLocation>
        <location evidence="1">Secreted</location>
    </subcellularLocation>
</comment>
<feature type="signal peptide" evidence="4">
    <location>
        <begin position="1"/>
        <end position="23"/>
    </location>
</feature>
<dbReference type="SMART" id="SM00110">
    <property type="entry name" value="C1Q"/>
    <property type="match status" value="1"/>
</dbReference>
<dbReference type="PROSITE" id="PS50871">
    <property type="entry name" value="C1Q"/>
    <property type="match status" value="1"/>
</dbReference>
<reference evidence="7" key="1">
    <citation type="submission" date="2025-08" db="UniProtKB">
        <authorList>
            <consortium name="RefSeq"/>
        </authorList>
    </citation>
    <scope>IDENTIFICATION</scope>
    <source>
        <tissue evidence="7">Whole sample</tissue>
    </source>
</reference>
<feature type="domain" description="C1q" evidence="5">
    <location>
        <begin position="58"/>
        <end position="191"/>
    </location>
</feature>
<organism evidence="6 7">
    <name type="scientific">Crassostrea virginica</name>
    <name type="common">Eastern oyster</name>
    <dbReference type="NCBI Taxonomy" id="6565"/>
    <lineage>
        <taxon>Eukaryota</taxon>
        <taxon>Metazoa</taxon>
        <taxon>Spiralia</taxon>
        <taxon>Lophotrochozoa</taxon>
        <taxon>Mollusca</taxon>
        <taxon>Bivalvia</taxon>
        <taxon>Autobranchia</taxon>
        <taxon>Pteriomorphia</taxon>
        <taxon>Ostreida</taxon>
        <taxon>Ostreoidea</taxon>
        <taxon>Ostreidae</taxon>
        <taxon>Crassostrea</taxon>
    </lineage>
</organism>
<dbReference type="PRINTS" id="PR00007">
    <property type="entry name" value="COMPLEMNTC1Q"/>
</dbReference>
<evidence type="ECO:0000256" key="1">
    <source>
        <dbReference type="ARBA" id="ARBA00004613"/>
    </source>
</evidence>
<name>A0A8B8BAX2_CRAVI</name>
<dbReference type="KEGG" id="cvn:111108623"/>
<evidence type="ECO:0000256" key="2">
    <source>
        <dbReference type="ARBA" id="ARBA00022525"/>
    </source>
</evidence>
<keyword evidence="6" id="KW-1185">Reference proteome</keyword>
<feature type="chain" id="PRO_5034604496" evidence="4">
    <location>
        <begin position="24"/>
        <end position="191"/>
    </location>
</feature>
<dbReference type="Gene3D" id="2.60.120.40">
    <property type="match status" value="1"/>
</dbReference>
<dbReference type="Pfam" id="PF00386">
    <property type="entry name" value="C1q"/>
    <property type="match status" value="1"/>
</dbReference>
<evidence type="ECO:0000256" key="3">
    <source>
        <dbReference type="ARBA" id="ARBA00022729"/>
    </source>
</evidence>
<sequence length="191" mass="21358">MSSGTVSLVSVIVCMVLNDCIDADKTHKDFLSSFDSFKNICHKIGWEPKCTTQPIKYCQGKTIAFHAILSKRLTNVQTNTIIKFDRALVNEGNGYDPNTGKFTAPVDGVYSFAWTYHTNRGSNAYLGGYVDGKLTAYVGIKHQSSQWENTSRNLVIKMKKGSQFWIQIFGYIAQVVHEEYSSLLGYKLSGC</sequence>